<dbReference type="GO" id="GO:0003677">
    <property type="term" value="F:DNA binding"/>
    <property type="evidence" value="ECO:0007669"/>
    <property type="project" value="InterPro"/>
</dbReference>
<dbReference type="InterPro" id="IPR036953">
    <property type="entry name" value="GreA/GreB_C_sf"/>
</dbReference>
<dbReference type="Gene3D" id="3.10.50.30">
    <property type="entry name" value="Transcription elongation factor, GreA/GreB, C-terminal domain"/>
    <property type="match status" value="1"/>
</dbReference>
<name>A0A1R1I5A6_9RHOO</name>
<dbReference type="NCBIfam" id="NF004396">
    <property type="entry name" value="PRK05753.1"/>
    <property type="match status" value="1"/>
</dbReference>
<evidence type="ECO:0000313" key="2">
    <source>
        <dbReference type="EMBL" id="OMG53938.1"/>
    </source>
</evidence>
<dbReference type="Proteomes" id="UP000187526">
    <property type="component" value="Unassembled WGS sequence"/>
</dbReference>
<dbReference type="OrthoDB" id="192847at2"/>
<keyword evidence="2" id="KW-0648">Protein biosynthesis</keyword>
<reference evidence="2 3" key="1">
    <citation type="submission" date="2016-10" db="EMBL/GenBank/DDBJ databases">
        <title>Alkaliphiles isolated from bioreactors.</title>
        <authorList>
            <person name="Salah Z."/>
            <person name="Rout S.P."/>
            <person name="Humphreys P.N."/>
        </authorList>
    </citation>
    <scope>NUCLEOTIDE SEQUENCE [LARGE SCALE GENOMIC DNA]</scope>
    <source>
        <strain evidence="2 3">ZS02</strain>
    </source>
</reference>
<dbReference type="InterPro" id="IPR001437">
    <property type="entry name" value="Tscrpt_elong_fac_GreA/B_C"/>
</dbReference>
<dbReference type="AlphaFoldDB" id="A0A1R1I5A6"/>
<dbReference type="GO" id="GO:0032784">
    <property type="term" value="P:regulation of DNA-templated transcription elongation"/>
    <property type="evidence" value="ECO:0007669"/>
    <property type="project" value="InterPro"/>
</dbReference>
<dbReference type="SUPFAM" id="SSF54534">
    <property type="entry name" value="FKBP-like"/>
    <property type="match status" value="1"/>
</dbReference>
<dbReference type="GO" id="GO:0006354">
    <property type="term" value="P:DNA-templated transcription elongation"/>
    <property type="evidence" value="ECO:0007669"/>
    <property type="project" value="TreeGrafter"/>
</dbReference>
<dbReference type="EMBL" id="MTHD01000003">
    <property type="protein sequence ID" value="OMG53938.1"/>
    <property type="molecule type" value="Genomic_DNA"/>
</dbReference>
<dbReference type="PANTHER" id="PTHR30437">
    <property type="entry name" value="TRANSCRIPTION ELONGATION FACTOR GREA"/>
    <property type="match status" value="1"/>
</dbReference>
<organism evidence="2 3">
    <name type="scientific">Azonexus hydrophilus</name>
    <dbReference type="NCBI Taxonomy" id="418702"/>
    <lineage>
        <taxon>Bacteria</taxon>
        <taxon>Pseudomonadati</taxon>
        <taxon>Pseudomonadota</taxon>
        <taxon>Betaproteobacteria</taxon>
        <taxon>Rhodocyclales</taxon>
        <taxon>Azonexaceae</taxon>
        <taxon>Azonexus</taxon>
    </lineage>
</organism>
<dbReference type="STRING" id="418702.BJN45_11065"/>
<keyword evidence="3" id="KW-1185">Reference proteome</keyword>
<dbReference type="GO" id="GO:0070063">
    <property type="term" value="F:RNA polymerase binding"/>
    <property type="evidence" value="ECO:0007669"/>
    <property type="project" value="InterPro"/>
</dbReference>
<dbReference type="InterPro" id="IPR023459">
    <property type="entry name" value="Tscrpt_elong_fac_GreA/B_fam"/>
</dbReference>
<accession>A0A1R1I5A6</accession>
<proteinExistence type="predicted"/>
<evidence type="ECO:0000259" key="1">
    <source>
        <dbReference type="Pfam" id="PF01272"/>
    </source>
</evidence>
<sequence length="130" mass="14137">MQQTNLIIGETDFVRLMASQPPPDLRAELERAIVVQDESIQNDTVTMGSRVRYAELETGNSREVEIVFPEEADPAQGRISVFAPVGAALIGLCIGHEIDWDFPGGNTRRLVVVGVTQPTAGPAEDKSPQH</sequence>
<keyword evidence="2" id="KW-0251">Elongation factor</keyword>
<dbReference type="GO" id="GO:0003746">
    <property type="term" value="F:translation elongation factor activity"/>
    <property type="evidence" value="ECO:0007669"/>
    <property type="project" value="UniProtKB-KW"/>
</dbReference>
<protein>
    <submittedName>
        <fullName evidence="2">Transcription elongation factor GreAB</fullName>
    </submittedName>
</protein>
<dbReference type="RefSeq" id="WP_076095137.1">
    <property type="nucleotide sequence ID" value="NZ_MTHD01000003.1"/>
</dbReference>
<feature type="domain" description="Transcription elongation factor GreA/GreB C-terminal" evidence="1">
    <location>
        <begin position="41"/>
        <end position="116"/>
    </location>
</feature>
<dbReference type="PANTHER" id="PTHR30437:SF5">
    <property type="entry name" value="REGULATOR OF NUCLEOSIDE DIPHOSPHATE KINASE"/>
    <property type="match status" value="1"/>
</dbReference>
<comment type="caution">
    <text evidence="2">The sequence shown here is derived from an EMBL/GenBank/DDBJ whole genome shotgun (WGS) entry which is preliminary data.</text>
</comment>
<gene>
    <name evidence="2" type="ORF">BJN45_11065</name>
</gene>
<dbReference type="Pfam" id="PF01272">
    <property type="entry name" value="GreA_GreB"/>
    <property type="match status" value="1"/>
</dbReference>
<evidence type="ECO:0000313" key="3">
    <source>
        <dbReference type="Proteomes" id="UP000187526"/>
    </source>
</evidence>